<evidence type="ECO:0000259" key="2">
    <source>
        <dbReference type="SMART" id="SM00483"/>
    </source>
</evidence>
<organism evidence="3 4">
    <name type="scientific">Chitinophaga skermanii</name>
    <dbReference type="NCBI Taxonomy" id="331697"/>
    <lineage>
        <taxon>Bacteria</taxon>
        <taxon>Pseudomonadati</taxon>
        <taxon>Bacteroidota</taxon>
        <taxon>Chitinophagia</taxon>
        <taxon>Chitinophagales</taxon>
        <taxon>Chitinophagaceae</taxon>
        <taxon>Chitinophaga</taxon>
    </lineage>
</organism>
<protein>
    <submittedName>
        <fullName evidence="3">DNA polymerase (Family 10)</fullName>
    </submittedName>
</protein>
<evidence type="ECO:0000313" key="3">
    <source>
        <dbReference type="EMBL" id="RAJ05008.1"/>
    </source>
</evidence>
<dbReference type="AlphaFoldDB" id="A0A327QLW2"/>
<dbReference type="SUPFAM" id="SSF89550">
    <property type="entry name" value="PHP domain-like"/>
    <property type="match status" value="1"/>
</dbReference>
<dbReference type="SMART" id="SM00483">
    <property type="entry name" value="POLXc"/>
    <property type="match status" value="1"/>
</dbReference>
<dbReference type="CDD" id="cd07436">
    <property type="entry name" value="PHP_PolX"/>
    <property type="match status" value="1"/>
</dbReference>
<dbReference type="SMART" id="SM00481">
    <property type="entry name" value="POLIIIAc"/>
    <property type="match status" value="1"/>
</dbReference>
<dbReference type="FunFam" id="3.20.20.140:FF:000047">
    <property type="entry name" value="PHP domain-containing protein"/>
    <property type="match status" value="1"/>
</dbReference>
<dbReference type="GO" id="GO:0042578">
    <property type="term" value="F:phosphoric ester hydrolase activity"/>
    <property type="evidence" value="ECO:0007669"/>
    <property type="project" value="TreeGrafter"/>
</dbReference>
<dbReference type="GO" id="GO:0003677">
    <property type="term" value="F:DNA binding"/>
    <property type="evidence" value="ECO:0007669"/>
    <property type="project" value="InterPro"/>
</dbReference>
<dbReference type="PANTHER" id="PTHR36928">
    <property type="entry name" value="PHOSPHATASE YCDX-RELATED"/>
    <property type="match status" value="1"/>
</dbReference>
<comment type="caution">
    <text evidence="3">The sequence shown here is derived from an EMBL/GenBank/DDBJ whole genome shotgun (WGS) entry which is preliminary data.</text>
</comment>
<reference evidence="3 4" key="1">
    <citation type="submission" date="2018-06" db="EMBL/GenBank/DDBJ databases">
        <title>Genomic Encyclopedia of Archaeal and Bacterial Type Strains, Phase II (KMG-II): from individual species to whole genera.</title>
        <authorList>
            <person name="Goeker M."/>
        </authorList>
    </citation>
    <scope>NUCLEOTIDE SEQUENCE [LARGE SCALE GENOMIC DNA]</scope>
    <source>
        <strain evidence="3 4">DSM 23857</strain>
    </source>
</reference>
<dbReference type="Gene3D" id="3.20.20.140">
    <property type="entry name" value="Metal-dependent hydrolases"/>
    <property type="match status" value="1"/>
</dbReference>
<feature type="domain" description="DNA-directed DNA polymerase X" evidence="2">
    <location>
        <begin position="1"/>
        <end position="296"/>
    </location>
</feature>
<dbReference type="Proteomes" id="UP000249547">
    <property type="component" value="Unassembled WGS sequence"/>
</dbReference>
<dbReference type="Pfam" id="PF14716">
    <property type="entry name" value="HHH_8"/>
    <property type="match status" value="1"/>
</dbReference>
<dbReference type="Gene3D" id="1.10.150.20">
    <property type="entry name" value="5' to 3' exonuclease, C-terminal subdomain"/>
    <property type="match status" value="1"/>
</dbReference>
<dbReference type="PIRSF" id="PIRSF005047">
    <property type="entry name" value="UCP005047_YshC"/>
    <property type="match status" value="1"/>
</dbReference>
<evidence type="ECO:0000313" key="4">
    <source>
        <dbReference type="Proteomes" id="UP000249547"/>
    </source>
</evidence>
<dbReference type="InterPro" id="IPR022311">
    <property type="entry name" value="PolX-like"/>
</dbReference>
<dbReference type="SUPFAM" id="SSF81301">
    <property type="entry name" value="Nucleotidyltransferase"/>
    <property type="match status" value="1"/>
</dbReference>
<dbReference type="InterPro" id="IPR043519">
    <property type="entry name" value="NT_sf"/>
</dbReference>
<gene>
    <name evidence="3" type="ORF">LX64_02161</name>
</gene>
<dbReference type="InterPro" id="IPR047967">
    <property type="entry name" value="PolX_PHP"/>
</dbReference>
<evidence type="ECO:0000259" key="1">
    <source>
        <dbReference type="SMART" id="SM00481"/>
    </source>
</evidence>
<name>A0A327QLW2_9BACT</name>
<dbReference type="InterPro" id="IPR004013">
    <property type="entry name" value="PHP_dom"/>
</dbReference>
<dbReference type="SUPFAM" id="SSF47802">
    <property type="entry name" value="DNA polymerase beta, N-terminal domain-like"/>
    <property type="match status" value="1"/>
</dbReference>
<feature type="domain" description="Polymerase/histidinol phosphatase N-terminal" evidence="1">
    <location>
        <begin position="319"/>
        <end position="398"/>
    </location>
</feature>
<dbReference type="Pfam" id="PF14520">
    <property type="entry name" value="HHH_5"/>
    <property type="match status" value="1"/>
</dbReference>
<keyword evidence="4" id="KW-1185">Reference proteome</keyword>
<dbReference type="InterPro" id="IPR002054">
    <property type="entry name" value="DNA-dir_DNA_pol_X"/>
</dbReference>
<dbReference type="OrthoDB" id="9808747at2"/>
<dbReference type="GO" id="GO:0008270">
    <property type="term" value="F:zinc ion binding"/>
    <property type="evidence" value="ECO:0007669"/>
    <property type="project" value="TreeGrafter"/>
</dbReference>
<dbReference type="RefSeq" id="WP_111597639.1">
    <property type="nucleotide sequence ID" value="NZ_QLLL01000004.1"/>
</dbReference>
<dbReference type="EMBL" id="QLLL01000004">
    <property type="protein sequence ID" value="RAJ05008.1"/>
    <property type="molecule type" value="Genomic_DNA"/>
</dbReference>
<dbReference type="InterPro" id="IPR010996">
    <property type="entry name" value="HHH_MUS81"/>
</dbReference>
<dbReference type="PANTHER" id="PTHR36928:SF1">
    <property type="entry name" value="PHOSPHATASE YCDX-RELATED"/>
    <property type="match status" value="1"/>
</dbReference>
<dbReference type="InterPro" id="IPR003141">
    <property type="entry name" value="Pol/His_phosphatase_N"/>
</dbReference>
<accession>A0A327QLW2</accession>
<dbReference type="InterPro" id="IPR016195">
    <property type="entry name" value="Pol/histidinol_Pase-like"/>
</dbReference>
<proteinExistence type="predicted"/>
<dbReference type="InterPro" id="IPR050243">
    <property type="entry name" value="PHP_phosphatase"/>
</dbReference>
<dbReference type="GO" id="GO:0003887">
    <property type="term" value="F:DNA-directed DNA polymerase activity"/>
    <property type="evidence" value="ECO:0007669"/>
    <property type="project" value="InterPro"/>
</dbReference>
<sequence length="558" mass="61595">MENHVIADQLNLLAKLMDVHSENSFKAKSFANAAFQVDKLTVPLAETPPEAIYKIKGIGESTGKSIIEMIQTGRFPLLEEYINKTPAGILDMMRIKGLGPKKIATIWKELEVETLGELLYACNENRLLLLKGFGEKTQANTKQSIEFFLANRERFLFAEVEAFAQMIETNWKTTFNVPVSLTGAYKRQQPVLDEVEIVVAAPLQTIQDALVAPGEFEALEVTPNYMLLQHPQQVKVKVYTCDPANFANTLFVTTGTAAFLKGFYEVGGEAALTGATDEEGIFAKVGLPFIPASLRESANILGVAKNGLPTLVQTSDIKGIIHSHSNWSDGLSSLEEMAKAAKDQGFEYLVISDHSRSAFYANGLHPDRIIAQHQQIDELNKQLAPFKIYKSIEADILNDGNLDYPAEILQSFDLVIASVHTNLKMPIEKAMPRLLKAIENPYTTILGHMTGRLLLSRNGYPVDHTAIIEACVANDVVIELNAHPRRLDIDWEYIAEAVAKGALISIDPDAHTIDGYKDIHYGVLAAQKGGLTKEKNLSSFSRTELDAFLAARKQKKGI</sequence>
<dbReference type="InterPro" id="IPR027421">
    <property type="entry name" value="DNA_pol_lamdba_lyase_dom_sf"/>
</dbReference>
<dbReference type="Pfam" id="PF02811">
    <property type="entry name" value="PHP"/>
    <property type="match status" value="1"/>
</dbReference>
<dbReference type="GO" id="GO:0005829">
    <property type="term" value="C:cytosol"/>
    <property type="evidence" value="ECO:0007669"/>
    <property type="project" value="TreeGrafter"/>
</dbReference>
<dbReference type="Gene3D" id="1.10.150.110">
    <property type="entry name" value="DNA polymerase beta, N-terminal domain-like"/>
    <property type="match status" value="1"/>
</dbReference>